<dbReference type="AlphaFoldDB" id="A0A6A5R796"/>
<sequence length="101" mass="11645">MDSNRHYAELYTKYKQYFNILYSKINEYNVELENTYNIDEKGFIIGVISRLKRVFNKHKKGFTIRACQDGSREWVSLLAAICADGTALPPSIIFASKNSTL</sequence>
<keyword evidence="2" id="KW-1185">Reference proteome</keyword>
<organism evidence="1 2">
    <name type="scientific">Didymella exigua CBS 183.55</name>
    <dbReference type="NCBI Taxonomy" id="1150837"/>
    <lineage>
        <taxon>Eukaryota</taxon>
        <taxon>Fungi</taxon>
        <taxon>Dikarya</taxon>
        <taxon>Ascomycota</taxon>
        <taxon>Pezizomycotina</taxon>
        <taxon>Dothideomycetes</taxon>
        <taxon>Pleosporomycetidae</taxon>
        <taxon>Pleosporales</taxon>
        <taxon>Pleosporineae</taxon>
        <taxon>Didymellaceae</taxon>
        <taxon>Didymella</taxon>
    </lineage>
</organism>
<gene>
    <name evidence="1" type="ORF">M421DRAFT_77728</name>
</gene>
<evidence type="ECO:0008006" key="3">
    <source>
        <dbReference type="Google" id="ProtNLM"/>
    </source>
</evidence>
<evidence type="ECO:0000313" key="2">
    <source>
        <dbReference type="Proteomes" id="UP000800082"/>
    </source>
</evidence>
<accession>A0A6A5R796</accession>
<reference evidence="1" key="1">
    <citation type="journal article" date="2020" name="Stud. Mycol.">
        <title>101 Dothideomycetes genomes: a test case for predicting lifestyles and emergence of pathogens.</title>
        <authorList>
            <person name="Haridas S."/>
            <person name="Albert R."/>
            <person name="Binder M."/>
            <person name="Bloem J."/>
            <person name="Labutti K."/>
            <person name="Salamov A."/>
            <person name="Andreopoulos B."/>
            <person name="Baker S."/>
            <person name="Barry K."/>
            <person name="Bills G."/>
            <person name="Bluhm B."/>
            <person name="Cannon C."/>
            <person name="Castanera R."/>
            <person name="Culley D."/>
            <person name="Daum C."/>
            <person name="Ezra D."/>
            <person name="Gonzalez J."/>
            <person name="Henrissat B."/>
            <person name="Kuo A."/>
            <person name="Liang C."/>
            <person name="Lipzen A."/>
            <person name="Lutzoni F."/>
            <person name="Magnuson J."/>
            <person name="Mondo S."/>
            <person name="Nolan M."/>
            <person name="Ohm R."/>
            <person name="Pangilinan J."/>
            <person name="Park H.-J."/>
            <person name="Ramirez L."/>
            <person name="Alfaro M."/>
            <person name="Sun H."/>
            <person name="Tritt A."/>
            <person name="Yoshinaga Y."/>
            <person name="Zwiers L.-H."/>
            <person name="Turgeon B."/>
            <person name="Goodwin S."/>
            <person name="Spatafora J."/>
            <person name="Crous P."/>
            <person name="Grigoriev I."/>
        </authorList>
    </citation>
    <scope>NUCLEOTIDE SEQUENCE</scope>
    <source>
        <strain evidence="1">CBS 183.55</strain>
    </source>
</reference>
<dbReference type="EMBL" id="ML979021">
    <property type="protein sequence ID" value="KAF1922586.1"/>
    <property type="molecule type" value="Genomic_DNA"/>
</dbReference>
<evidence type="ECO:0000313" key="1">
    <source>
        <dbReference type="EMBL" id="KAF1922586.1"/>
    </source>
</evidence>
<dbReference type="GeneID" id="54355019"/>
<dbReference type="OrthoDB" id="3780530at2759"/>
<dbReference type="Proteomes" id="UP000800082">
    <property type="component" value="Unassembled WGS sequence"/>
</dbReference>
<dbReference type="RefSeq" id="XP_033442839.1">
    <property type="nucleotide sequence ID" value="XM_033597352.1"/>
</dbReference>
<proteinExistence type="predicted"/>
<protein>
    <recommendedName>
        <fullName evidence="3">DDE-1 domain-containing protein</fullName>
    </recommendedName>
</protein>
<name>A0A6A5R796_9PLEO</name>